<keyword evidence="1" id="KW-0863">Zinc-finger</keyword>
<dbReference type="OrthoDB" id="542683at2759"/>
<dbReference type="InterPro" id="IPR000571">
    <property type="entry name" value="Znf_CCCH"/>
</dbReference>
<name>A0A1Z5J8X0_FISSO</name>
<comment type="caution">
    <text evidence="3">The sequence shown here is derived from an EMBL/GenBank/DDBJ whole genome shotgun (WGS) entry which is preliminary data.</text>
</comment>
<dbReference type="Gene3D" id="3.40.50.150">
    <property type="entry name" value="Vaccinia Virus protein VP39"/>
    <property type="match status" value="1"/>
</dbReference>
<gene>
    <name evidence="3" type="ORF">FisN_3Lh470</name>
</gene>
<reference evidence="3 4" key="1">
    <citation type="journal article" date="2015" name="Plant Cell">
        <title>Oil accumulation by the oleaginous diatom Fistulifera solaris as revealed by the genome and transcriptome.</title>
        <authorList>
            <person name="Tanaka T."/>
            <person name="Maeda Y."/>
            <person name="Veluchamy A."/>
            <person name="Tanaka M."/>
            <person name="Abida H."/>
            <person name="Marechal E."/>
            <person name="Bowler C."/>
            <person name="Muto M."/>
            <person name="Sunaga Y."/>
            <person name="Tanaka M."/>
            <person name="Yoshino T."/>
            <person name="Taniguchi T."/>
            <person name="Fukuda Y."/>
            <person name="Nemoto M."/>
            <person name="Matsumoto M."/>
            <person name="Wong P.S."/>
            <person name="Aburatani S."/>
            <person name="Fujibuchi W."/>
        </authorList>
    </citation>
    <scope>NUCLEOTIDE SEQUENCE [LARGE SCALE GENOMIC DNA]</scope>
    <source>
        <strain evidence="3 4">JPCC DA0580</strain>
    </source>
</reference>
<organism evidence="3 4">
    <name type="scientific">Fistulifera solaris</name>
    <name type="common">Oleaginous diatom</name>
    <dbReference type="NCBI Taxonomy" id="1519565"/>
    <lineage>
        <taxon>Eukaryota</taxon>
        <taxon>Sar</taxon>
        <taxon>Stramenopiles</taxon>
        <taxon>Ochrophyta</taxon>
        <taxon>Bacillariophyta</taxon>
        <taxon>Bacillariophyceae</taxon>
        <taxon>Bacillariophycidae</taxon>
        <taxon>Naviculales</taxon>
        <taxon>Naviculaceae</taxon>
        <taxon>Fistulifera</taxon>
    </lineage>
</organism>
<feature type="zinc finger region" description="C3H1-type" evidence="1">
    <location>
        <begin position="239"/>
        <end position="268"/>
    </location>
</feature>
<sequence>MGVVGRLVERLDDKKWKLRSDDHKQVHVYENRMIPILSSSSSSKTENHHEKDNDTLSVIITAETKYYRQLATSQVCSPDTVLEIGCSTGETSKVLWKRASSWVGFDTSAEMTERTMSKNTSSCRRLCQKMNALLEPALAYQTVHQHQPVTTAVWMDIGGNREMNGVARMLHWILTAPFPALQLIVVKSKELARELSSIPVDSKGILQMDGMEFLNKKRLDSRRLPRHPQQAPKVYSPIDPSLPICRYHNYHKKGCRKGSDCPFDHVHCHMCLEAGHVAMSCAKSTL</sequence>
<dbReference type="AlphaFoldDB" id="A0A1Z5J8X0"/>
<keyword evidence="1" id="KW-0862">Zinc</keyword>
<dbReference type="InterPro" id="IPR029063">
    <property type="entry name" value="SAM-dependent_MTases_sf"/>
</dbReference>
<keyword evidence="1" id="KW-0479">Metal-binding</keyword>
<dbReference type="EMBL" id="BDSP01000016">
    <property type="protein sequence ID" value="GAX10268.1"/>
    <property type="molecule type" value="Genomic_DNA"/>
</dbReference>
<dbReference type="PROSITE" id="PS50103">
    <property type="entry name" value="ZF_C3H1"/>
    <property type="match status" value="1"/>
</dbReference>
<evidence type="ECO:0000313" key="4">
    <source>
        <dbReference type="Proteomes" id="UP000198406"/>
    </source>
</evidence>
<protein>
    <recommendedName>
        <fullName evidence="2">C3H1-type domain-containing protein</fullName>
    </recommendedName>
</protein>
<accession>A0A1Z5J8X0</accession>
<dbReference type="SUPFAM" id="SSF53335">
    <property type="entry name" value="S-adenosyl-L-methionine-dependent methyltransferases"/>
    <property type="match status" value="1"/>
</dbReference>
<evidence type="ECO:0000313" key="3">
    <source>
        <dbReference type="EMBL" id="GAX10268.1"/>
    </source>
</evidence>
<dbReference type="GO" id="GO:0008270">
    <property type="term" value="F:zinc ion binding"/>
    <property type="evidence" value="ECO:0007669"/>
    <property type="project" value="UniProtKB-KW"/>
</dbReference>
<evidence type="ECO:0000256" key="1">
    <source>
        <dbReference type="PROSITE-ProRule" id="PRU00723"/>
    </source>
</evidence>
<proteinExistence type="predicted"/>
<evidence type="ECO:0000259" key="2">
    <source>
        <dbReference type="PROSITE" id="PS50103"/>
    </source>
</evidence>
<dbReference type="Proteomes" id="UP000198406">
    <property type="component" value="Unassembled WGS sequence"/>
</dbReference>
<dbReference type="InParanoid" id="A0A1Z5J8X0"/>
<feature type="domain" description="C3H1-type" evidence="2">
    <location>
        <begin position="239"/>
        <end position="268"/>
    </location>
</feature>
<keyword evidence="4" id="KW-1185">Reference proteome</keyword>